<feature type="transmembrane region" description="Helical" evidence="1">
    <location>
        <begin position="252"/>
        <end position="273"/>
    </location>
</feature>
<organism evidence="3 4">
    <name type="scientific">Victivallis lenta</name>
    <dbReference type="NCBI Taxonomy" id="2606640"/>
    <lineage>
        <taxon>Bacteria</taxon>
        <taxon>Pseudomonadati</taxon>
        <taxon>Lentisphaerota</taxon>
        <taxon>Lentisphaeria</taxon>
        <taxon>Victivallales</taxon>
        <taxon>Victivallaceae</taxon>
        <taxon>Victivallis</taxon>
    </lineage>
</organism>
<keyword evidence="1" id="KW-1133">Transmembrane helix</keyword>
<proteinExistence type="predicted"/>
<dbReference type="Pfam" id="PF00892">
    <property type="entry name" value="EamA"/>
    <property type="match status" value="1"/>
</dbReference>
<dbReference type="InterPro" id="IPR000620">
    <property type="entry name" value="EamA_dom"/>
</dbReference>
<accession>A0A844FYQ7</accession>
<feature type="transmembrane region" description="Helical" evidence="1">
    <location>
        <begin position="218"/>
        <end position="237"/>
    </location>
</feature>
<keyword evidence="4" id="KW-1185">Reference proteome</keyword>
<feature type="transmembrane region" description="Helical" evidence="1">
    <location>
        <begin position="280"/>
        <end position="297"/>
    </location>
</feature>
<dbReference type="EMBL" id="VUNS01000004">
    <property type="protein sequence ID" value="MST96470.1"/>
    <property type="molecule type" value="Genomic_DNA"/>
</dbReference>
<gene>
    <name evidence="3" type="ORF">FYJ85_05350</name>
</gene>
<dbReference type="AlphaFoldDB" id="A0A844FYQ7"/>
<comment type="caution">
    <text evidence="3">The sequence shown here is derived from an EMBL/GenBank/DDBJ whole genome shotgun (WGS) entry which is preliminary data.</text>
</comment>
<keyword evidence="1" id="KW-0812">Transmembrane</keyword>
<dbReference type="Gene3D" id="1.10.3730.20">
    <property type="match status" value="1"/>
</dbReference>
<dbReference type="Proteomes" id="UP000435649">
    <property type="component" value="Unassembled WGS sequence"/>
</dbReference>
<keyword evidence="1" id="KW-0472">Membrane</keyword>
<feature type="transmembrane region" description="Helical" evidence="1">
    <location>
        <begin position="105"/>
        <end position="138"/>
    </location>
</feature>
<evidence type="ECO:0000313" key="4">
    <source>
        <dbReference type="Proteomes" id="UP000435649"/>
    </source>
</evidence>
<protein>
    <submittedName>
        <fullName evidence="3">EamA family transporter</fullName>
    </submittedName>
</protein>
<feature type="domain" description="EamA" evidence="2">
    <location>
        <begin position="192"/>
        <end position="296"/>
    </location>
</feature>
<feature type="transmembrane region" description="Helical" evidence="1">
    <location>
        <begin position="33"/>
        <end position="53"/>
    </location>
</feature>
<dbReference type="RefSeq" id="WP_154417215.1">
    <property type="nucleotide sequence ID" value="NZ_DBFCGB010000235.1"/>
</dbReference>
<reference evidence="3 4" key="1">
    <citation type="submission" date="2019-08" db="EMBL/GenBank/DDBJ databases">
        <title>In-depth cultivation of the pig gut microbiome towards novel bacterial diversity and tailored functional studies.</title>
        <authorList>
            <person name="Wylensek D."/>
            <person name="Hitch T.C.A."/>
            <person name="Clavel T."/>
        </authorList>
    </citation>
    <scope>NUCLEOTIDE SEQUENCE [LARGE SCALE GENOMIC DNA]</scope>
    <source>
        <strain evidence="3 4">BBE-744-WT-12</strain>
    </source>
</reference>
<dbReference type="InterPro" id="IPR037185">
    <property type="entry name" value="EmrE-like"/>
</dbReference>
<evidence type="ECO:0000256" key="1">
    <source>
        <dbReference type="SAM" id="Phobius"/>
    </source>
</evidence>
<feature type="transmembrane region" description="Helical" evidence="1">
    <location>
        <begin position="65"/>
        <end position="85"/>
    </location>
</feature>
<dbReference type="GO" id="GO:0016020">
    <property type="term" value="C:membrane"/>
    <property type="evidence" value="ECO:0007669"/>
    <property type="project" value="InterPro"/>
</dbReference>
<dbReference type="SUPFAM" id="SSF103481">
    <property type="entry name" value="Multidrug resistance efflux transporter EmrE"/>
    <property type="match status" value="2"/>
</dbReference>
<sequence>MILGIILLAITGACWVIIGAVAGHAARRNLPVGTVQACSAVLSVLISSAVLYCRPDPECAFSIRFWTMASIFGSGFFNYFVIQLMSRAMKTGPNGIVWATIQSALIFPFLVGVLCFGVALTIPRLGGLAAIVTALALFGLARDNRVQGSGWKWAAVGSLLLAGINQNLSNLPSYFPEAAAVGSVSRSLAASLGTLTAFLIADWRTLPARTAALKNPLMWRYIACLSGSGLVTGYLLMYRGLNLVAEAGAGAISYPVLVSSCIVSFTLYSIFVLKEKPKPLQLGGLGLALCGIVLISLK</sequence>
<name>A0A844FYQ7_9BACT</name>
<evidence type="ECO:0000313" key="3">
    <source>
        <dbReference type="EMBL" id="MST96470.1"/>
    </source>
</evidence>
<evidence type="ECO:0000259" key="2">
    <source>
        <dbReference type="Pfam" id="PF00892"/>
    </source>
</evidence>